<dbReference type="InterPro" id="IPR036908">
    <property type="entry name" value="RlpA-like_sf"/>
</dbReference>
<evidence type="ECO:0000256" key="4">
    <source>
        <dbReference type="HAMAP-Rule" id="MF_02071"/>
    </source>
</evidence>
<dbReference type="PANTHER" id="PTHR34183:SF1">
    <property type="entry name" value="ENDOLYTIC PEPTIDOGLYCAN TRANSGLYCOSYLASE RLPA"/>
    <property type="match status" value="1"/>
</dbReference>
<dbReference type="Gene3D" id="3.30.70.1070">
    <property type="entry name" value="Sporulation related repeat"/>
    <property type="match status" value="1"/>
</dbReference>
<dbReference type="GO" id="GO:0008932">
    <property type="term" value="F:lytic endotransglycosylase activity"/>
    <property type="evidence" value="ECO:0007669"/>
    <property type="project" value="UniProtKB-UniRule"/>
</dbReference>
<evidence type="ECO:0000313" key="7">
    <source>
        <dbReference type="EMBL" id="BDS15344.1"/>
    </source>
</evidence>
<sequence precursor="true">MKLLVQILALVIVSTQMVLAAPIEKGLASYYDDSFHGRKTASGEKYDKNKLTAAHKTLPFGTKIRIKNPANGKFVEVVVNDRGPYIKGRIIEVSKKAAQQIDLVKVNVAPVEITVISGPDSKVAASSTQPKTAATPKVAATTKTAAKPKTVTKTAPKTKKVEKKKDNLIVEAKEMETGGLYKMQVLKLQPKGFGVQVAGYSDYESVVQQLAVFQKNWFKGATVFVDELNGKPYYKIILGPMNTREEAVSYCASLKQKYQLKDAFVVDIEALSAKK</sequence>
<name>A0A915YLC6_9BACT</name>
<dbReference type="InterPro" id="IPR007730">
    <property type="entry name" value="SPOR-like_dom"/>
</dbReference>
<gene>
    <name evidence="4" type="primary">rlpA</name>
    <name evidence="7" type="ORF">AsAng_0061280</name>
</gene>
<dbReference type="SUPFAM" id="SSF50685">
    <property type="entry name" value="Barwin-like endoglucanases"/>
    <property type="match status" value="1"/>
</dbReference>
<dbReference type="EMBL" id="AP026867">
    <property type="protein sequence ID" value="BDS15344.1"/>
    <property type="molecule type" value="Genomic_DNA"/>
</dbReference>
<comment type="similarity">
    <text evidence="4 5">Belongs to the RlpA family.</text>
</comment>
<evidence type="ECO:0000313" key="8">
    <source>
        <dbReference type="Proteomes" id="UP001060919"/>
    </source>
</evidence>
<dbReference type="InterPro" id="IPR012997">
    <property type="entry name" value="RplA"/>
</dbReference>
<keyword evidence="1 4" id="KW-0732">Signal</keyword>
<dbReference type="EC" id="4.2.2.-" evidence="4"/>
<dbReference type="AlphaFoldDB" id="A0A915YLC6"/>
<dbReference type="NCBIfam" id="TIGR00413">
    <property type="entry name" value="rlpA"/>
    <property type="match status" value="1"/>
</dbReference>
<dbReference type="CDD" id="cd22268">
    <property type="entry name" value="DPBB_RlpA-like"/>
    <property type="match status" value="1"/>
</dbReference>
<keyword evidence="3 4" id="KW-0961">Cell wall biogenesis/degradation</keyword>
<dbReference type="Pfam" id="PF05036">
    <property type="entry name" value="SPOR"/>
    <property type="match status" value="1"/>
</dbReference>
<organism evidence="7 8">
    <name type="scientific">Aureispira anguillae</name>
    <dbReference type="NCBI Taxonomy" id="2864201"/>
    <lineage>
        <taxon>Bacteria</taxon>
        <taxon>Pseudomonadati</taxon>
        <taxon>Bacteroidota</taxon>
        <taxon>Saprospiria</taxon>
        <taxon>Saprospirales</taxon>
        <taxon>Saprospiraceae</taxon>
        <taxon>Aureispira</taxon>
    </lineage>
</organism>
<evidence type="ECO:0000256" key="5">
    <source>
        <dbReference type="RuleBase" id="RU003495"/>
    </source>
</evidence>
<protein>
    <recommendedName>
        <fullName evidence="4">Probable endolytic peptidoglycan transglycosylase RlpA</fullName>
        <ecNumber evidence="4">4.2.2.-</ecNumber>
    </recommendedName>
</protein>
<proteinExistence type="inferred from homology"/>
<dbReference type="InterPro" id="IPR034718">
    <property type="entry name" value="RlpA"/>
</dbReference>
<dbReference type="Gene3D" id="2.40.40.10">
    <property type="entry name" value="RlpA-like domain"/>
    <property type="match status" value="1"/>
</dbReference>
<dbReference type="GO" id="GO:0000270">
    <property type="term" value="P:peptidoglycan metabolic process"/>
    <property type="evidence" value="ECO:0007669"/>
    <property type="project" value="UniProtKB-UniRule"/>
</dbReference>
<dbReference type="HAMAP" id="MF_02071">
    <property type="entry name" value="RlpA"/>
    <property type="match status" value="1"/>
</dbReference>
<dbReference type="PANTHER" id="PTHR34183">
    <property type="entry name" value="ENDOLYTIC PEPTIDOGLYCAN TRANSGLYCOSYLASE RLPA"/>
    <property type="match status" value="1"/>
</dbReference>
<feature type="signal peptide" evidence="4">
    <location>
        <begin position="1"/>
        <end position="20"/>
    </location>
</feature>
<dbReference type="InterPro" id="IPR009009">
    <property type="entry name" value="RlpA-like_DPBB"/>
</dbReference>
<keyword evidence="8" id="KW-1185">Reference proteome</keyword>
<dbReference type="InterPro" id="IPR036680">
    <property type="entry name" value="SPOR-like_sf"/>
</dbReference>
<dbReference type="Proteomes" id="UP001060919">
    <property type="component" value="Chromosome"/>
</dbReference>
<evidence type="ECO:0000256" key="1">
    <source>
        <dbReference type="ARBA" id="ARBA00022729"/>
    </source>
</evidence>
<feature type="chain" id="PRO_5038199287" description="Probable endolytic peptidoglycan transglycosylase RlpA" evidence="4">
    <location>
        <begin position="21"/>
        <end position="275"/>
    </location>
</feature>
<dbReference type="SUPFAM" id="SSF110997">
    <property type="entry name" value="Sporulation related repeat"/>
    <property type="match status" value="1"/>
</dbReference>
<reference evidence="7" key="1">
    <citation type="submission" date="2022-09" db="EMBL/GenBank/DDBJ databases">
        <title>Aureispira anguillicida sp. nov., isolated from Leptocephalus of Japanese eel Anguilla japonica.</title>
        <authorList>
            <person name="Yuasa K."/>
            <person name="Mekata T."/>
            <person name="Ikunari K."/>
        </authorList>
    </citation>
    <scope>NUCLEOTIDE SEQUENCE</scope>
    <source>
        <strain evidence="7">EL160426</strain>
    </source>
</reference>
<dbReference type="PROSITE" id="PS51724">
    <property type="entry name" value="SPOR"/>
    <property type="match status" value="1"/>
</dbReference>
<keyword evidence="2 4" id="KW-0456">Lyase</keyword>
<accession>A0A915YLC6</accession>
<dbReference type="KEGG" id="aup:AsAng_0061280"/>
<dbReference type="RefSeq" id="WP_264790505.1">
    <property type="nucleotide sequence ID" value="NZ_AP026867.1"/>
</dbReference>
<evidence type="ECO:0000256" key="3">
    <source>
        <dbReference type="ARBA" id="ARBA00023316"/>
    </source>
</evidence>
<evidence type="ECO:0000259" key="6">
    <source>
        <dbReference type="PROSITE" id="PS51724"/>
    </source>
</evidence>
<dbReference type="GO" id="GO:0042834">
    <property type="term" value="F:peptidoglycan binding"/>
    <property type="evidence" value="ECO:0007669"/>
    <property type="project" value="InterPro"/>
</dbReference>
<dbReference type="Pfam" id="PF03330">
    <property type="entry name" value="DPBB_1"/>
    <property type="match status" value="1"/>
</dbReference>
<evidence type="ECO:0000256" key="2">
    <source>
        <dbReference type="ARBA" id="ARBA00023239"/>
    </source>
</evidence>
<dbReference type="GO" id="GO:0071555">
    <property type="term" value="P:cell wall organization"/>
    <property type="evidence" value="ECO:0007669"/>
    <property type="project" value="UniProtKB-KW"/>
</dbReference>
<comment type="function">
    <text evidence="4">Lytic transglycosylase with a strong preference for naked glycan strands that lack stem peptides.</text>
</comment>
<feature type="domain" description="SPOR" evidence="6">
    <location>
        <begin position="187"/>
        <end position="267"/>
    </location>
</feature>